<name>A0AAN6ZKW3_9PEZI</name>
<dbReference type="InterPro" id="IPR019024">
    <property type="entry name" value="RNase_H2_suB_wHTH"/>
</dbReference>
<evidence type="ECO:0000256" key="1">
    <source>
        <dbReference type="ARBA" id="ARBA00004123"/>
    </source>
</evidence>
<dbReference type="GO" id="GO:0032299">
    <property type="term" value="C:ribonuclease H2 complex"/>
    <property type="evidence" value="ECO:0007669"/>
    <property type="project" value="InterPro"/>
</dbReference>
<keyword evidence="3" id="KW-0539">Nucleus</keyword>
<comment type="function">
    <text evidence="4">Non catalytic subunit of RNase H2, an endonuclease that specifically degrades the RNA of RNA:DNA hybrids. Participates in DNA replication, possibly by mediating the removal of lagging-strand Okazaki fragment RNA primers during DNA replication. Mediates the excision of single ribonucleotides from DNA:RNA duplexes.</text>
</comment>
<reference evidence="9" key="1">
    <citation type="journal article" date="2023" name="Mol. Phylogenet. Evol.">
        <title>Genome-scale phylogeny and comparative genomics of the fungal order Sordariales.</title>
        <authorList>
            <person name="Hensen N."/>
            <person name="Bonometti L."/>
            <person name="Westerberg I."/>
            <person name="Brannstrom I.O."/>
            <person name="Guillou S."/>
            <person name="Cros-Aarteil S."/>
            <person name="Calhoun S."/>
            <person name="Haridas S."/>
            <person name="Kuo A."/>
            <person name="Mondo S."/>
            <person name="Pangilinan J."/>
            <person name="Riley R."/>
            <person name="LaButti K."/>
            <person name="Andreopoulos B."/>
            <person name="Lipzen A."/>
            <person name="Chen C."/>
            <person name="Yan M."/>
            <person name="Daum C."/>
            <person name="Ng V."/>
            <person name="Clum A."/>
            <person name="Steindorff A."/>
            <person name="Ohm R.A."/>
            <person name="Martin F."/>
            <person name="Silar P."/>
            <person name="Natvig D.O."/>
            <person name="Lalanne C."/>
            <person name="Gautier V."/>
            <person name="Ament-Velasquez S.L."/>
            <person name="Kruys A."/>
            <person name="Hutchinson M.I."/>
            <person name="Powell A.J."/>
            <person name="Barry K."/>
            <person name="Miller A.N."/>
            <person name="Grigoriev I.V."/>
            <person name="Debuchy R."/>
            <person name="Gladieux P."/>
            <person name="Hiltunen Thoren M."/>
            <person name="Johannesson H."/>
        </authorList>
    </citation>
    <scope>NUCLEOTIDE SEQUENCE</scope>
    <source>
        <strain evidence="9">CBS 141.50</strain>
    </source>
</reference>
<dbReference type="PANTHER" id="PTHR13383:SF11">
    <property type="entry name" value="RIBONUCLEASE H2 SUBUNIT B"/>
    <property type="match status" value="1"/>
</dbReference>
<feature type="domain" description="Ribonuclease H2 subunit B wHTH" evidence="7">
    <location>
        <begin position="153"/>
        <end position="389"/>
    </location>
</feature>
<dbReference type="EMBL" id="MU853617">
    <property type="protein sequence ID" value="KAK4141111.1"/>
    <property type="molecule type" value="Genomic_DNA"/>
</dbReference>
<evidence type="ECO:0000259" key="8">
    <source>
        <dbReference type="Pfam" id="PF17745"/>
    </source>
</evidence>
<feature type="compositionally biased region" description="Low complexity" evidence="6">
    <location>
        <begin position="322"/>
        <end position="344"/>
    </location>
</feature>
<dbReference type="Gene3D" id="1.10.20.120">
    <property type="match status" value="1"/>
</dbReference>
<feature type="compositionally biased region" description="Gly residues" evidence="6">
    <location>
        <begin position="293"/>
        <end position="302"/>
    </location>
</feature>
<comment type="caution">
    <text evidence="9">The sequence shown here is derived from an EMBL/GenBank/DDBJ whole genome shotgun (WGS) entry which is preliminary data.</text>
</comment>
<feature type="compositionally biased region" description="Basic and acidic residues" evidence="6">
    <location>
        <begin position="423"/>
        <end position="457"/>
    </location>
</feature>
<feature type="compositionally biased region" description="Low complexity" evidence="6">
    <location>
        <begin position="303"/>
        <end position="313"/>
    </location>
</feature>
<gene>
    <name evidence="9" type="ORF">C8A04DRAFT_14343</name>
</gene>
<sequence length="486" mass="51461">MARTRAKGPAASTSKADDTKKPPASSTSSVYTLPPTSDNPSKLFILPKSVSPTTARVITLHHPRNNKPSRFLVCPESGFFEFTTVASPLRSAPRSWLVQSSSSSSSSSSSVSVSQQPETPAATDPTNPQTTTPKTEIIQSPTLHLTTPYDPLFLLLPALFANPSSSSSNDSKRMFLSLDDHLDTLPDPSRHLASLLSTTNPSSTATRQLVEARMAAVCDTVEAGGEIMYRVSEGKVVREVLGKARAVLGGPGTTLEGGKGDEKGKLPGSMEERFVRRALEAPVLGVRVDWKGAGAGGNGSGSGTATPTTTGESQESVASTETVGSSATEVSAASTAATSTSVAADGEGDNGVASAMTASEEVVHLQRLRVAFDYICARYIDPSITATLKTHLAKESTTTGLGVDFGPLDQYLAQLAKVRQEAAAERSGDFSRKRGGDEEQDERAEKRRKQEAEEKAKKASMSRGVKNLMKVNTNGMKKMSDFFKKK</sequence>
<dbReference type="Pfam" id="PF09468">
    <property type="entry name" value="RNase_H2-Ydr279"/>
    <property type="match status" value="1"/>
</dbReference>
<dbReference type="RefSeq" id="XP_062634482.1">
    <property type="nucleotide sequence ID" value="XM_062778054.1"/>
</dbReference>
<feature type="region of interest" description="Disordered" evidence="6">
    <location>
        <begin position="292"/>
        <end position="346"/>
    </location>
</feature>
<reference evidence="9" key="2">
    <citation type="submission" date="2023-05" db="EMBL/GenBank/DDBJ databases">
        <authorList>
            <consortium name="Lawrence Berkeley National Laboratory"/>
            <person name="Steindorff A."/>
            <person name="Hensen N."/>
            <person name="Bonometti L."/>
            <person name="Westerberg I."/>
            <person name="Brannstrom I.O."/>
            <person name="Guillou S."/>
            <person name="Cros-Aarteil S."/>
            <person name="Calhoun S."/>
            <person name="Haridas S."/>
            <person name="Kuo A."/>
            <person name="Mondo S."/>
            <person name="Pangilinan J."/>
            <person name="Riley R."/>
            <person name="Labutti K."/>
            <person name="Andreopoulos B."/>
            <person name="Lipzen A."/>
            <person name="Chen C."/>
            <person name="Yanf M."/>
            <person name="Daum C."/>
            <person name="Ng V."/>
            <person name="Clum A."/>
            <person name="Ohm R."/>
            <person name="Martin F."/>
            <person name="Silar P."/>
            <person name="Natvig D."/>
            <person name="Lalanne C."/>
            <person name="Gautier V."/>
            <person name="Ament-Velasquez S.L."/>
            <person name="Kruys A."/>
            <person name="Hutchinson M.I."/>
            <person name="Powell A.J."/>
            <person name="Barry K."/>
            <person name="Miller A.N."/>
            <person name="Grigoriev I.V."/>
            <person name="Debuchy R."/>
            <person name="Gladieux P."/>
            <person name="Thoren M.H."/>
            <person name="Johannesson H."/>
        </authorList>
    </citation>
    <scope>NUCLEOTIDE SEQUENCE</scope>
    <source>
        <strain evidence="9">CBS 141.50</strain>
    </source>
</reference>
<dbReference type="AlphaFoldDB" id="A0AAN6ZKW3"/>
<dbReference type="InterPro" id="IPR040456">
    <property type="entry name" value="RNase_H2_suB"/>
</dbReference>
<dbReference type="InterPro" id="IPR041195">
    <property type="entry name" value="Rnh202_N"/>
</dbReference>
<evidence type="ECO:0000256" key="3">
    <source>
        <dbReference type="ARBA" id="ARBA00023242"/>
    </source>
</evidence>
<evidence type="ECO:0000256" key="4">
    <source>
        <dbReference type="ARBA" id="ARBA00024778"/>
    </source>
</evidence>
<feature type="compositionally biased region" description="Polar residues" evidence="6">
    <location>
        <begin position="24"/>
        <end position="40"/>
    </location>
</feature>
<evidence type="ECO:0000256" key="6">
    <source>
        <dbReference type="SAM" id="MobiDB-lite"/>
    </source>
</evidence>
<dbReference type="GO" id="GO:0006401">
    <property type="term" value="P:RNA catabolic process"/>
    <property type="evidence" value="ECO:0007669"/>
    <property type="project" value="TreeGrafter"/>
</dbReference>
<dbReference type="Proteomes" id="UP001302676">
    <property type="component" value="Unassembled WGS sequence"/>
</dbReference>
<accession>A0AAN6ZKW3</accession>
<dbReference type="PANTHER" id="PTHR13383">
    <property type="entry name" value="RIBONUCLEASE H2 SUBUNIT B"/>
    <property type="match status" value="1"/>
</dbReference>
<feature type="compositionally biased region" description="Low complexity" evidence="6">
    <location>
        <begin position="99"/>
        <end position="116"/>
    </location>
</feature>
<organism evidence="9 10">
    <name type="scientific">Dichotomopilus funicola</name>
    <dbReference type="NCBI Taxonomy" id="1934379"/>
    <lineage>
        <taxon>Eukaryota</taxon>
        <taxon>Fungi</taxon>
        <taxon>Dikarya</taxon>
        <taxon>Ascomycota</taxon>
        <taxon>Pezizomycotina</taxon>
        <taxon>Sordariomycetes</taxon>
        <taxon>Sordariomycetidae</taxon>
        <taxon>Sordariales</taxon>
        <taxon>Chaetomiaceae</taxon>
        <taxon>Dichotomopilus</taxon>
    </lineage>
</organism>
<feature type="compositionally biased region" description="Polar residues" evidence="6">
    <location>
        <begin position="124"/>
        <end position="141"/>
    </location>
</feature>
<evidence type="ECO:0000313" key="9">
    <source>
        <dbReference type="EMBL" id="KAK4141111.1"/>
    </source>
</evidence>
<proteinExistence type="predicted"/>
<protein>
    <recommendedName>
        <fullName evidence="2">Ribonuclease H2 subunit B</fullName>
    </recommendedName>
    <alternativeName>
        <fullName evidence="5">Ribonuclease HI subunit B</fullName>
    </alternativeName>
</protein>
<evidence type="ECO:0000313" key="10">
    <source>
        <dbReference type="Proteomes" id="UP001302676"/>
    </source>
</evidence>
<dbReference type="CDD" id="cd09270">
    <property type="entry name" value="RNase_H2-B"/>
    <property type="match status" value="1"/>
</dbReference>
<dbReference type="GeneID" id="87814667"/>
<keyword evidence="10" id="KW-1185">Reference proteome</keyword>
<feature type="region of interest" description="Disordered" evidence="6">
    <location>
        <begin position="99"/>
        <end position="141"/>
    </location>
</feature>
<feature type="region of interest" description="Disordered" evidence="6">
    <location>
        <begin position="1"/>
        <end position="45"/>
    </location>
</feature>
<comment type="subcellular location">
    <subcellularLocation>
        <location evidence="1">Nucleus</location>
    </subcellularLocation>
</comment>
<feature type="domain" description="Rnh202 triple barrel" evidence="8">
    <location>
        <begin position="45"/>
        <end position="150"/>
    </location>
</feature>
<evidence type="ECO:0000256" key="2">
    <source>
        <dbReference type="ARBA" id="ARBA00019062"/>
    </source>
</evidence>
<feature type="region of interest" description="Disordered" evidence="6">
    <location>
        <begin position="423"/>
        <end position="473"/>
    </location>
</feature>
<dbReference type="Pfam" id="PF17745">
    <property type="entry name" value="Ydr279_N"/>
    <property type="match status" value="1"/>
</dbReference>
<evidence type="ECO:0000259" key="7">
    <source>
        <dbReference type="Pfam" id="PF09468"/>
    </source>
</evidence>
<evidence type="ECO:0000256" key="5">
    <source>
        <dbReference type="ARBA" id="ARBA00033464"/>
    </source>
</evidence>
<dbReference type="GO" id="GO:0005654">
    <property type="term" value="C:nucleoplasm"/>
    <property type="evidence" value="ECO:0007669"/>
    <property type="project" value="TreeGrafter"/>
</dbReference>